<feature type="coiled-coil region" evidence="1">
    <location>
        <begin position="325"/>
        <end position="387"/>
    </location>
</feature>
<dbReference type="VEuPathDB" id="MicrosporidiaDB:NBO_20g0030"/>
<proteinExistence type="predicted"/>
<dbReference type="EMBL" id="KB908928">
    <property type="protein sequence ID" value="EOB14643.1"/>
    <property type="molecule type" value="Genomic_DNA"/>
</dbReference>
<name>R0MP43_NOSB1</name>
<dbReference type="AlphaFoldDB" id="R0MP43"/>
<reference evidence="2 3" key="1">
    <citation type="journal article" date="2013" name="BMC Genomics">
        <title>Comparative genomics of parasitic silkworm microsporidia reveal an association between genome expansion and host adaptation.</title>
        <authorList>
            <person name="Pan G."/>
            <person name="Xu J."/>
            <person name="Li T."/>
            <person name="Xia Q."/>
            <person name="Liu S.L."/>
            <person name="Zhang G."/>
            <person name="Li S."/>
            <person name="Li C."/>
            <person name="Liu H."/>
            <person name="Yang L."/>
            <person name="Liu T."/>
            <person name="Zhang X."/>
            <person name="Wu Z."/>
            <person name="Fan W."/>
            <person name="Dang X."/>
            <person name="Xiang H."/>
            <person name="Tao M."/>
            <person name="Li Y."/>
            <person name="Hu J."/>
            <person name="Li Z."/>
            <person name="Lin L."/>
            <person name="Luo J."/>
            <person name="Geng L."/>
            <person name="Wang L."/>
            <person name="Long M."/>
            <person name="Wan Y."/>
            <person name="He N."/>
            <person name="Zhang Z."/>
            <person name="Lu C."/>
            <person name="Keeling P.J."/>
            <person name="Wang J."/>
            <person name="Xiang Z."/>
            <person name="Zhou Z."/>
        </authorList>
    </citation>
    <scope>NUCLEOTIDE SEQUENCE [LARGE SCALE GENOMIC DNA]</scope>
    <source>
        <strain evidence="3">CQ1 / CVCC 102059</strain>
    </source>
</reference>
<evidence type="ECO:0000313" key="3">
    <source>
        <dbReference type="Proteomes" id="UP000016927"/>
    </source>
</evidence>
<evidence type="ECO:0000256" key="1">
    <source>
        <dbReference type="SAM" id="Coils"/>
    </source>
</evidence>
<dbReference type="Proteomes" id="UP000016927">
    <property type="component" value="Unassembled WGS sequence"/>
</dbReference>
<gene>
    <name evidence="2" type="ORF">NBO_20g0030</name>
</gene>
<accession>R0MP43</accession>
<evidence type="ECO:0000313" key="2">
    <source>
        <dbReference type="EMBL" id="EOB14643.1"/>
    </source>
</evidence>
<sequence length="509" mass="60577">MILTPIIIFFSMTELTNIEYHVSNYETHSEVNLNRSYFSIASLLTKLEDLNKSINVNVFTIAEIQDASIIFYNNLFDLYKTINYADENCEKQILRNDLCEYIWFSMKILLSLDTTKVKLEKKLEDLLDKFMKTQEFDLNKVTVLDFKNNYQKLLIKTNKRIDCIEQKMNVEFKRIKNEQNDFFGILLERYDKPASDMSNNKLAIFEEIIEMKDLNNNIDLKSKIAMRIDYFEKLAEEMSRFFTDEAKMIKESKSLNEEFKNYVNDEGAEKLNQKYQKDPFYKSNNVVDGEVIKTPLKETSKSKIPLSITTHSSKDKLKTTINTLKPDKKQNINDLENELRQTKKLLAEQEAQIEKYKKDIKNLENQVKRKTREKENVSKRLAEMAKENENNFQRYQFEKRKANPSRKIFDSYNQLVFLFEELVNKYFLYQENSSRLYYELSGADINYKKVVLYREMDKNINRKLLENALSGLKMIFYKDNLNLLTLEGYERLKEVKKTVKNIEDLLKEL</sequence>
<keyword evidence="1" id="KW-0175">Coiled coil</keyword>
<feature type="coiled-coil region" evidence="1">
    <location>
        <begin position="109"/>
        <end position="167"/>
    </location>
</feature>
<dbReference type="HOGENOM" id="CLU_535384_0_0_1"/>
<keyword evidence="3" id="KW-1185">Reference proteome</keyword>
<protein>
    <submittedName>
        <fullName evidence="2">Uncharacterized protein</fullName>
    </submittedName>
</protein>
<organism evidence="2 3">
    <name type="scientific">Nosema bombycis (strain CQ1 / CVCC 102059)</name>
    <name type="common">Microsporidian parasite</name>
    <name type="synonym">Pebrine of silkworm</name>
    <dbReference type="NCBI Taxonomy" id="578461"/>
    <lineage>
        <taxon>Eukaryota</taxon>
        <taxon>Fungi</taxon>
        <taxon>Fungi incertae sedis</taxon>
        <taxon>Microsporidia</taxon>
        <taxon>Nosematidae</taxon>
        <taxon>Nosema</taxon>
    </lineage>
</organism>